<evidence type="ECO:0000256" key="1">
    <source>
        <dbReference type="ARBA" id="ARBA00009580"/>
    </source>
</evidence>
<keyword evidence="3" id="KW-0378">Hydrolase</keyword>
<dbReference type="AlphaFoldDB" id="A0AAU9J1M1"/>
<dbReference type="Pfam" id="PF05706">
    <property type="entry name" value="CDKN3"/>
    <property type="match status" value="1"/>
</dbReference>
<accession>A0AAU9J1M1</accession>
<dbReference type="GO" id="GO:0004725">
    <property type="term" value="F:protein tyrosine phosphatase activity"/>
    <property type="evidence" value="ECO:0007669"/>
    <property type="project" value="UniProtKB-EC"/>
</dbReference>
<dbReference type="SUPFAM" id="SSF52799">
    <property type="entry name" value="(Phosphotyrosine protein) phosphatases II"/>
    <property type="match status" value="1"/>
</dbReference>
<evidence type="ECO:0000313" key="7">
    <source>
        <dbReference type="Proteomes" id="UP001162131"/>
    </source>
</evidence>
<dbReference type="EC" id="3.1.3.48" evidence="2"/>
<dbReference type="EMBL" id="CAJZBQ010000023">
    <property type="protein sequence ID" value="CAG9319759.1"/>
    <property type="molecule type" value="Genomic_DNA"/>
</dbReference>
<evidence type="ECO:0000256" key="2">
    <source>
        <dbReference type="ARBA" id="ARBA00013064"/>
    </source>
</evidence>
<evidence type="ECO:0000256" key="4">
    <source>
        <dbReference type="ARBA" id="ARBA00022912"/>
    </source>
</evidence>
<dbReference type="InterPro" id="IPR050561">
    <property type="entry name" value="PTP"/>
</dbReference>
<dbReference type="PROSITE" id="PS50056">
    <property type="entry name" value="TYR_PHOSPHATASE_2"/>
    <property type="match status" value="1"/>
</dbReference>
<dbReference type="InterPro" id="IPR000387">
    <property type="entry name" value="Tyr_Pase_dom"/>
</dbReference>
<dbReference type="PROSITE" id="PS00383">
    <property type="entry name" value="TYR_PHOSPHATASE_1"/>
    <property type="match status" value="1"/>
</dbReference>
<reference evidence="6" key="1">
    <citation type="submission" date="2021-09" db="EMBL/GenBank/DDBJ databases">
        <authorList>
            <consortium name="AG Swart"/>
            <person name="Singh M."/>
            <person name="Singh A."/>
            <person name="Seah K."/>
            <person name="Emmerich C."/>
        </authorList>
    </citation>
    <scope>NUCLEOTIDE SEQUENCE</scope>
    <source>
        <strain evidence="6">ATCC30299</strain>
    </source>
</reference>
<sequence length="182" mass="20729">MQNTQILISVFHENENGGKFGLSQCPGKNLKKGRDGKVHQRSIVEDLENFKARGVSVIVCLLNNYELRSIGVNPTVYQDSAKRLDITLIQYPIIEMSVPESFESMDEQVIFPIINFANEGKFIDIHCRGGIGRSGLIAACLFKRLGVFSNPHEAIKFVRKKRDKRCVESQNQYSFIVRYFNL</sequence>
<name>A0AAU9J1M1_9CILI</name>
<proteinExistence type="inferred from homology"/>
<comment type="similarity">
    <text evidence="1">Belongs to the protein-tyrosine phosphatase family.</text>
</comment>
<gene>
    <name evidence="6" type="ORF">BSTOLATCC_MIC24307</name>
</gene>
<dbReference type="PANTHER" id="PTHR23339">
    <property type="entry name" value="TYROSINE SPECIFIC PROTEIN PHOSPHATASE AND DUAL SPECIFICITY PROTEIN PHOSPHATASE"/>
    <property type="match status" value="1"/>
</dbReference>
<evidence type="ECO:0000313" key="6">
    <source>
        <dbReference type="EMBL" id="CAG9319759.1"/>
    </source>
</evidence>
<dbReference type="InterPro" id="IPR022778">
    <property type="entry name" value="CDKN3"/>
</dbReference>
<dbReference type="Gene3D" id="3.90.190.10">
    <property type="entry name" value="Protein tyrosine phosphatase superfamily"/>
    <property type="match status" value="1"/>
</dbReference>
<feature type="domain" description="Tyrosine specific protein phosphatases" evidence="5">
    <location>
        <begin position="100"/>
        <end position="162"/>
    </location>
</feature>
<evidence type="ECO:0000256" key="3">
    <source>
        <dbReference type="ARBA" id="ARBA00022801"/>
    </source>
</evidence>
<keyword evidence="7" id="KW-1185">Reference proteome</keyword>
<dbReference type="InterPro" id="IPR029021">
    <property type="entry name" value="Prot-tyrosine_phosphatase-like"/>
</dbReference>
<organism evidence="6 7">
    <name type="scientific">Blepharisma stoltei</name>
    <dbReference type="NCBI Taxonomy" id="1481888"/>
    <lineage>
        <taxon>Eukaryota</taxon>
        <taxon>Sar</taxon>
        <taxon>Alveolata</taxon>
        <taxon>Ciliophora</taxon>
        <taxon>Postciliodesmatophora</taxon>
        <taxon>Heterotrichea</taxon>
        <taxon>Heterotrichida</taxon>
        <taxon>Blepharismidae</taxon>
        <taxon>Blepharisma</taxon>
    </lineage>
</organism>
<dbReference type="InterPro" id="IPR016130">
    <property type="entry name" value="Tyr_Pase_AS"/>
</dbReference>
<protein>
    <recommendedName>
        <fullName evidence="2">protein-tyrosine-phosphatase</fullName>
        <ecNumber evidence="2">3.1.3.48</ecNumber>
    </recommendedName>
</protein>
<comment type="caution">
    <text evidence="6">The sequence shown here is derived from an EMBL/GenBank/DDBJ whole genome shotgun (WGS) entry which is preliminary data.</text>
</comment>
<keyword evidence="4" id="KW-0904">Protein phosphatase</keyword>
<evidence type="ECO:0000259" key="5">
    <source>
        <dbReference type="PROSITE" id="PS50056"/>
    </source>
</evidence>
<dbReference type="Proteomes" id="UP001162131">
    <property type="component" value="Unassembled WGS sequence"/>
</dbReference>